<keyword evidence="2" id="KW-1185">Reference proteome</keyword>
<evidence type="ECO:0000313" key="1">
    <source>
        <dbReference type="EMBL" id="MDJ1181784.1"/>
    </source>
</evidence>
<evidence type="ECO:0000313" key="2">
    <source>
        <dbReference type="Proteomes" id="UP001232992"/>
    </source>
</evidence>
<organism evidence="1 2">
    <name type="scientific">Roseofilum casamattae BLCC-M143</name>
    <dbReference type="NCBI Taxonomy" id="3022442"/>
    <lineage>
        <taxon>Bacteria</taxon>
        <taxon>Bacillati</taxon>
        <taxon>Cyanobacteriota</taxon>
        <taxon>Cyanophyceae</taxon>
        <taxon>Desertifilales</taxon>
        <taxon>Desertifilaceae</taxon>
        <taxon>Roseofilum</taxon>
        <taxon>Roseofilum casamattae</taxon>
    </lineage>
</organism>
<reference evidence="1 2" key="1">
    <citation type="submission" date="2023-01" db="EMBL/GenBank/DDBJ databases">
        <title>Novel diversity within Roseofilum (Cyanobacteria; Desertifilaceae) from marine benthic mats with descriptions of four novel species.</title>
        <authorList>
            <person name="Wang Y."/>
            <person name="Berthold D.E."/>
            <person name="Hu J."/>
            <person name="Lefler F.W."/>
            <person name="Laughinghouse H.D. IV."/>
        </authorList>
    </citation>
    <scope>NUCLEOTIDE SEQUENCE [LARGE SCALE GENOMIC DNA]</scope>
    <source>
        <strain evidence="1 2">BLCC-M143</strain>
    </source>
</reference>
<dbReference type="Proteomes" id="UP001232992">
    <property type="component" value="Unassembled WGS sequence"/>
</dbReference>
<gene>
    <name evidence="1" type="ORF">PMH09_01125</name>
</gene>
<sequence length="84" mass="10032">MIRAEAEYNYQLLKARRETYNLPRAERKKKLKAIDREYKPEFSFLGISTRFGHYIHTKKPANYSIDELEAFIYGMAEGKNIRIE</sequence>
<dbReference type="RefSeq" id="WP_283756437.1">
    <property type="nucleotide sequence ID" value="NZ_JAQOSQ010000001.1"/>
</dbReference>
<name>A0ABT7BRG6_9CYAN</name>
<accession>A0ABT7BRG6</accession>
<comment type="caution">
    <text evidence="1">The sequence shown here is derived from an EMBL/GenBank/DDBJ whole genome shotgun (WGS) entry which is preliminary data.</text>
</comment>
<dbReference type="EMBL" id="JAQOSQ010000001">
    <property type="protein sequence ID" value="MDJ1181784.1"/>
    <property type="molecule type" value="Genomic_DNA"/>
</dbReference>
<proteinExistence type="predicted"/>
<protein>
    <submittedName>
        <fullName evidence="1">Uncharacterized protein</fullName>
    </submittedName>
</protein>